<accession>A0AC59YDX0</accession>
<name>A0AC59YDX0_RANTA</name>
<feature type="non-terminal residue" evidence="1">
    <location>
        <position position="86"/>
    </location>
</feature>
<proteinExistence type="predicted"/>
<gene>
    <name evidence="1" type="ORF">MRATA1EN22A_LOCUS4896</name>
</gene>
<dbReference type="Proteomes" id="UP001162501">
    <property type="component" value="Chromosome 13"/>
</dbReference>
<reference evidence="1" key="1">
    <citation type="submission" date="2023-05" db="EMBL/GenBank/DDBJ databases">
        <authorList>
            <consortium name="ELIXIR-Norway"/>
        </authorList>
    </citation>
    <scope>NUCLEOTIDE SEQUENCE</scope>
</reference>
<evidence type="ECO:0000313" key="1">
    <source>
        <dbReference type="EMBL" id="CAM9606321.1"/>
    </source>
</evidence>
<evidence type="ECO:0000313" key="2">
    <source>
        <dbReference type="Proteomes" id="UP001162501"/>
    </source>
</evidence>
<organism evidence="1 2">
    <name type="scientific">Rangifer tarandus platyrhynchus</name>
    <name type="common">Svalbard reindeer</name>
    <dbReference type="NCBI Taxonomy" id="3082113"/>
    <lineage>
        <taxon>Eukaryota</taxon>
        <taxon>Metazoa</taxon>
        <taxon>Chordata</taxon>
        <taxon>Craniata</taxon>
        <taxon>Vertebrata</taxon>
        <taxon>Euteleostomi</taxon>
        <taxon>Mammalia</taxon>
        <taxon>Eutheria</taxon>
        <taxon>Laurasiatheria</taxon>
        <taxon>Artiodactyla</taxon>
        <taxon>Ruminantia</taxon>
        <taxon>Pecora</taxon>
        <taxon>Cervidae</taxon>
        <taxon>Odocoileinae</taxon>
        <taxon>Rangifer</taxon>
    </lineage>
</organism>
<sequence length="86" mass="9176">MERPLCCSPYHSYRCQGRRNWTLGSLQSRAASHPGGTGKSASRIGGESSPVKSFETETRPMGGLLILLLMAALIDPGATSHSPHNP</sequence>
<protein>
    <submittedName>
        <fullName evidence="1">Uncharacterized protein</fullName>
    </submittedName>
</protein>
<reference evidence="1" key="2">
    <citation type="submission" date="2025-03" db="EMBL/GenBank/DDBJ databases">
        <authorList>
            <consortium name="ELIXIR-Norway"/>
            <consortium name="Elixir Norway"/>
        </authorList>
    </citation>
    <scope>NUCLEOTIDE SEQUENCE</scope>
</reference>
<dbReference type="EMBL" id="OX596097">
    <property type="protein sequence ID" value="CAM9606321.1"/>
    <property type="molecule type" value="Genomic_DNA"/>
</dbReference>